<evidence type="ECO:0000256" key="5">
    <source>
        <dbReference type="ARBA" id="ARBA00022777"/>
    </source>
</evidence>
<sequence>MKAIIGGHYQIVKELASGGFGQTYIAKDIHLPDKPLRVVKLLKPLTISGSEIVPLAKDHPTFSLARRLFDKEAQVLYKLGVNDQIPQLFGHFEEEEDFFLVQQLIEGKDLSEEILDKQLSQTEVIDLLIDILTPLAFVHQHKVIHRDLKPDNLIRRKSDRKIVLIDFGAVKEVISQTTITDRQARTIAIGTPGYMPTEQGNGKPTLSSDIYAVGMIGIQSLTGLYPTLIPNDPMTGEIQWQDSIEVDPKLAEILNKMIAEDFRQRYKSAQEALEAVSSLQDKSDARSVSSKPVETFVIDDNTTEKNSDRTKSKINNKLMLSIVALFLALVTGYVILTRTLDTTNTNNSPSSPEKSKDADPAF</sequence>
<keyword evidence="10" id="KW-0472">Membrane</keyword>
<dbReference type="PROSITE" id="PS50011">
    <property type="entry name" value="PROTEIN_KINASE_DOM"/>
    <property type="match status" value="1"/>
</dbReference>
<evidence type="ECO:0000256" key="7">
    <source>
        <dbReference type="ARBA" id="ARBA00047899"/>
    </source>
</evidence>
<comment type="catalytic activity">
    <reaction evidence="8">
        <text>L-seryl-[protein] + ATP = O-phospho-L-seryl-[protein] + ADP + H(+)</text>
        <dbReference type="Rhea" id="RHEA:17989"/>
        <dbReference type="Rhea" id="RHEA-COMP:9863"/>
        <dbReference type="Rhea" id="RHEA-COMP:11604"/>
        <dbReference type="ChEBI" id="CHEBI:15378"/>
        <dbReference type="ChEBI" id="CHEBI:29999"/>
        <dbReference type="ChEBI" id="CHEBI:30616"/>
        <dbReference type="ChEBI" id="CHEBI:83421"/>
        <dbReference type="ChEBI" id="CHEBI:456216"/>
        <dbReference type="EC" id="2.7.11.1"/>
    </reaction>
</comment>
<keyword evidence="6" id="KW-0067">ATP-binding</keyword>
<evidence type="ECO:0000256" key="2">
    <source>
        <dbReference type="ARBA" id="ARBA00022527"/>
    </source>
</evidence>
<dbReference type="Pfam" id="PF00069">
    <property type="entry name" value="Pkinase"/>
    <property type="match status" value="1"/>
</dbReference>
<keyword evidence="4" id="KW-0547">Nucleotide-binding</keyword>
<evidence type="ECO:0000256" key="10">
    <source>
        <dbReference type="SAM" id="Phobius"/>
    </source>
</evidence>
<dbReference type="RefSeq" id="WP_229641157.1">
    <property type="nucleotide sequence ID" value="NZ_JADWDC010000035.1"/>
</dbReference>
<dbReference type="SMART" id="SM00220">
    <property type="entry name" value="S_TKc"/>
    <property type="match status" value="1"/>
</dbReference>
<comment type="catalytic activity">
    <reaction evidence="7">
        <text>L-threonyl-[protein] + ATP = O-phospho-L-threonyl-[protein] + ADP + H(+)</text>
        <dbReference type="Rhea" id="RHEA:46608"/>
        <dbReference type="Rhea" id="RHEA-COMP:11060"/>
        <dbReference type="Rhea" id="RHEA-COMP:11605"/>
        <dbReference type="ChEBI" id="CHEBI:15378"/>
        <dbReference type="ChEBI" id="CHEBI:30013"/>
        <dbReference type="ChEBI" id="CHEBI:30616"/>
        <dbReference type="ChEBI" id="CHEBI:61977"/>
        <dbReference type="ChEBI" id="CHEBI:456216"/>
        <dbReference type="EC" id="2.7.11.1"/>
    </reaction>
</comment>
<accession>A0A964FGJ2</accession>
<keyword evidence="3" id="KW-0808">Transferase</keyword>
<protein>
    <recommendedName>
        <fullName evidence="1">non-specific serine/threonine protein kinase</fullName>
        <ecNumber evidence="1">2.7.11.1</ecNumber>
    </recommendedName>
</protein>
<evidence type="ECO:0000256" key="8">
    <source>
        <dbReference type="ARBA" id="ARBA00048679"/>
    </source>
</evidence>
<evidence type="ECO:0000256" key="4">
    <source>
        <dbReference type="ARBA" id="ARBA00022741"/>
    </source>
</evidence>
<keyword evidence="2 12" id="KW-0723">Serine/threonine-protein kinase</keyword>
<dbReference type="PANTHER" id="PTHR24363:SF0">
    <property type="entry name" value="SERINE_THREONINE KINASE LIKE DOMAIN CONTAINING 1"/>
    <property type="match status" value="1"/>
</dbReference>
<dbReference type="AlphaFoldDB" id="A0A964FGJ2"/>
<gene>
    <name evidence="12" type="ORF">I4641_13990</name>
</gene>
<evidence type="ECO:0000256" key="6">
    <source>
        <dbReference type="ARBA" id="ARBA00022840"/>
    </source>
</evidence>
<feature type="region of interest" description="Disordered" evidence="9">
    <location>
        <begin position="341"/>
        <end position="362"/>
    </location>
</feature>
<dbReference type="Gene3D" id="1.10.510.10">
    <property type="entry name" value="Transferase(Phosphotransferase) domain 1"/>
    <property type="match status" value="1"/>
</dbReference>
<evidence type="ECO:0000259" key="11">
    <source>
        <dbReference type="PROSITE" id="PS50011"/>
    </source>
</evidence>
<keyword evidence="13" id="KW-1185">Reference proteome</keyword>
<evidence type="ECO:0000256" key="1">
    <source>
        <dbReference type="ARBA" id="ARBA00012513"/>
    </source>
</evidence>
<dbReference type="PANTHER" id="PTHR24363">
    <property type="entry name" value="SERINE/THREONINE PROTEIN KINASE"/>
    <property type="match status" value="1"/>
</dbReference>
<keyword evidence="5 12" id="KW-0418">Kinase</keyword>
<organism evidence="12 13">
    <name type="scientific">Waterburya agarophytonicola KI4</name>
    <dbReference type="NCBI Taxonomy" id="2874699"/>
    <lineage>
        <taxon>Bacteria</taxon>
        <taxon>Bacillati</taxon>
        <taxon>Cyanobacteriota</taxon>
        <taxon>Cyanophyceae</taxon>
        <taxon>Pleurocapsales</taxon>
        <taxon>Hyellaceae</taxon>
        <taxon>Waterburya</taxon>
        <taxon>Waterburya agarophytonicola</taxon>
    </lineage>
</organism>
<dbReference type="InterPro" id="IPR011009">
    <property type="entry name" value="Kinase-like_dom_sf"/>
</dbReference>
<feature type="compositionally biased region" description="Basic and acidic residues" evidence="9">
    <location>
        <begin position="353"/>
        <end position="362"/>
    </location>
</feature>
<dbReference type="SUPFAM" id="SSF56112">
    <property type="entry name" value="Protein kinase-like (PK-like)"/>
    <property type="match status" value="1"/>
</dbReference>
<dbReference type="InterPro" id="IPR000719">
    <property type="entry name" value="Prot_kinase_dom"/>
</dbReference>
<feature type="transmembrane region" description="Helical" evidence="10">
    <location>
        <begin position="318"/>
        <end position="336"/>
    </location>
</feature>
<dbReference type="GO" id="GO:0005524">
    <property type="term" value="F:ATP binding"/>
    <property type="evidence" value="ECO:0007669"/>
    <property type="project" value="UniProtKB-KW"/>
</dbReference>
<dbReference type="EC" id="2.7.11.1" evidence="1"/>
<evidence type="ECO:0000256" key="9">
    <source>
        <dbReference type="SAM" id="MobiDB-lite"/>
    </source>
</evidence>
<dbReference type="EMBL" id="JADWDC010000035">
    <property type="protein sequence ID" value="MCC0178091.1"/>
    <property type="molecule type" value="Genomic_DNA"/>
</dbReference>
<dbReference type="Proteomes" id="UP000729733">
    <property type="component" value="Unassembled WGS sequence"/>
</dbReference>
<proteinExistence type="predicted"/>
<dbReference type="CDD" id="cd14014">
    <property type="entry name" value="STKc_PknB_like"/>
    <property type="match status" value="1"/>
</dbReference>
<dbReference type="GO" id="GO:0004674">
    <property type="term" value="F:protein serine/threonine kinase activity"/>
    <property type="evidence" value="ECO:0007669"/>
    <property type="project" value="UniProtKB-KW"/>
</dbReference>
<comment type="caution">
    <text evidence="12">The sequence shown here is derived from an EMBL/GenBank/DDBJ whole genome shotgun (WGS) entry which is preliminary data.</text>
</comment>
<evidence type="ECO:0000313" key="13">
    <source>
        <dbReference type="Proteomes" id="UP000729733"/>
    </source>
</evidence>
<keyword evidence="10" id="KW-0812">Transmembrane</keyword>
<keyword evidence="10" id="KW-1133">Transmembrane helix</keyword>
<reference evidence="12" key="1">
    <citation type="journal article" date="2021" name="Antonie Van Leeuwenhoek">
        <title>Draft genome and description of Waterburya agarophytonicola gen. nov. sp. nov. (Pleurocapsales, Cyanobacteria): a seaweed symbiont.</title>
        <authorList>
            <person name="Bonthond G."/>
            <person name="Shalygin S."/>
            <person name="Bayer T."/>
            <person name="Weinberger F."/>
        </authorList>
    </citation>
    <scope>NUCLEOTIDE SEQUENCE</scope>
    <source>
        <strain evidence="12">KI4</strain>
    </source>
</reference>
<evidence type="ECO:0000256" key="3">
    <source>
        <dbReference type="ARBA" id="ARBA00022679"/>
    </source>
</evidence>
<name>A0A964FGJ2_9CYAN</name>
<evidence type="ECO:0000313" key="12">
    <source>
        <dbReference type="EMBL" id="MCC0178091.1"/>
    </source>
</evidence>
<feature type="domain" description="Protein kinase" evidence="11">
    <location>
        <begin position="9"/>
        <end position="279"/>
    </location>
</feature>